<dbReference type="PANTHER" id="PTHR10443">
    <property type="entry name" value="MICROSOMAL DIPEPTIDASE"/>
    <property type="match status" value="1"/>
</dbReference>
<accession>A0ABU5ZLV3</accession>
<dbReference type="CDD" id="cd01301">
    <property type="entry name" value="rDP_like"/>
    <property type="match status" value="1"/>
</dbReference>
<dbReference type="Gene3D" id="3.20.20.140">
    <property type="entry name" value="Metal-dependent hydrolases"/>
    <property type="match status" value="1"/>
</dbReference>
<dbReference type="SUPFAM" id="SSF51556">
    <property type="entry name" value="Metallo-dependent hydrolases"/>
    <property type="match status" value="1"/>
</dbReference>
<dbReference type="InterPro" id="IPR032466">
    <property type="entry name" value="Metal_Hydrolase"/>
</dbReference>
<keyword evidence="1" id="KW-0224">Dipeptidase</keyword>
<keyword evidence="1" id="KW-0645">Protease</keyword>
<evidence type="ECO:0000313" key="2">
    <source>
        <dbReference type="Proteomes" id="UP001310386"/>
    </source>
</evidence>
<protein>
    <submittedName>
        <fullName evidence="1">Dipeptidase</fullName>
        <ecNumber evidence="1">3.4.13.19</ecNumber>
    </submittedName>
</protein>
<gene>
    <name evidence="1" type="ORF">VF724_13325</name>
</gene>
<dbReference type="EMBL" id="JAYJLD010000020">
    <property type="protein sequence ID" value="MEB3102646.1"/>
    <property type="molecule type" value="Genomic_DNA"/>
</dbReference>
<sequence>MKAVIDNHCDVLWKMHMNSKITFSDDKHLDVTLLRLIKAKMMMQNFAIFISDEIENPRFDHILEMIDLFHSKILTHQQMLFIRNRGDLVRAKKSGKIGALLSLEGAEGIMGSRTYLHTLYYLGVRVLGITWNYANWAADGVKESRLTGFSVKGRAMVKDCERLGIILDVSHLSEPGFWELVEMSSRPFIATHSNVYEVCAHPRNLKQDQIKAIIAVDGRIGITFVPYFVSSSGEASIHQLLLHIDRICSLGGVKHIGFGSDFDGITKWIAGLRHPGEFENLADVLSKYYKPEEVDGFLYGNWYRFYTENLPEE</sequence>
<dbReference type="PROSITE" id="PS51365">
    <property type="entry name" value="RENAL_DIPEPTIDASE_2"/>
    <property type="match status" value="1"/>
</dbReference>
<dbReference type="GO" id="GO:0016805">
    <property type="term" value="F:dipeptidase activity"/>
    <property type="evidence" value="ECO:0007669"/>
    <property type="project" value="UniProtKB-KW"/>
</dbReference>
<keyword evidence="1" id="KW-0378">Hydrolase</keyword>
<name>A0ABU5ZLV3_9BACL</name>
<dbReference type="PROSITE" id="PS00869">
    <property type="entry name" value="RENAL_DIPEPTIDASE_1"/>
    <property type="match status" value="1"/>
</dbReference>
<dbReference type="PANTHER" id="PTHR10443:SF12">
    <property type="entry name" value="DIPEPTIDASE"/>
    <property type="match status" value="1"/>
</dbReference>
<keyword evidence="2" id="KW-1185">Reference proteome</keyword>
<evidence type="ECO:0000313" key="1">
    <source>
        <dbReference type="EMBL" id="MEB3102646.1"/>
    </source>
</evidence>
<dbReference type="InterPro" id="IPR008257">
    <property type="entry name" value="Pept_M19"/>
</dbReference>
<dbReference type="RefSeq" id="WP_371754765.1">
    <property type="nucleotide sequence ID" value="NZ_JAYJLD010000020.1"/>
</dbReference>
<dbReference type="Proteomes" id="UP001310386">
    <property type="component" value="Unassembled WGS sequence"/>
</dbReference>
<dbReference type="EC" id="3.4.13.19" evidence="1"/>
<comment type="caution">
    <text evidence="1">The sequence shown here is derived from an EMBL/GenBank/DDBJ whole genome shotgun (WGS) entry which is preliminary data.</text>
</comment>
<dbReference type="Pfam" id="PF01244">
    <property type="entry name" value="Peptidase_M19"/>
    <property type="match status" value="1"/>
</dbReference>
<organism evidence="1 2">
    <name type="scientific">Ferviditalea candida</name>
    <dbReference type="NCBI Taxonomy" id="3108399"/>
    <lineage>
        <taxon>Bacteria</taxon>
        <taxon>Bacillati</taxon>
        <taxon>Bacillota</taxon>
        <taxon>Bacilli</taxon>
        <taxon>Bacillales</taxon>
        <taxon>Paenibacillaceae</taxon>
        <taxon>Ferviditalea</taxon>
    </lineage>
</organism>
<reference evidence="1" key="1">
    <citation type="submission" date="2023-12" db="EMBL/GenBank/DDBJ databases">
        <title>Fervidustalea candida gen. nov., sp. nov., a novel member of the family Paenibacillaceae isolated from a geothermal area.</title>
        <authorList>
            <person name="Li W.-J."/>
            <person name="Jiao J.-Y."/>
            <person name="Chen Y."/>
        </authorList>
    </citation>
    <scope>NUCLEOTIDE SEQUENCE</scope>
    <source>
        <strain evidence="1">SYSU GA230002</strain>
    </source>
</reference>
<dbReference type="InterPro" id="IPR000180">
    <property type="entry name" value="Dipep_AS"/>
</dbReference>
<proteinExistence type="predicted"/>